<feature type="compositionally biased region" description="Low complexity" evidence="1">
    <location>
        <begin position="221"/>
        <end position="231"/>
    </location>
</feature>
<protein>
    <submittedName>
        <fullName evidence="2">Uncharacterized protein</fullName>
    </submittedName>
</protein>
<evidence type="ECO:0000313" key="3">
    <source>
        <dbReference type="Proteomes" id="UP000799536"/>
    </source>
</evidence>
<dbReference type="Proteomes" id="UP000799536">
    <property type="component" value="Unassembled WGS sequence"/>
</dbReference>
<comment type="caution">
    <text evidence="2">The sequence shown here is derived from an EMBL/GenBank/DDBJ whole genome shotgun (WGS) entry which is preliminary data.</text>
</comment>
<dbReference type="AlphaFoldDB" id="A0A9P4JGV3"/>
<gene>
    <name evidence="2" type="ORF">GQ43DRAFT_256912</name>
</gene>
<feature type="compositionally biased region" description="Polar residues" evidence="1">
    <location>
        <begin position="232"/>
        <end position="241"/>
    </location>
</feature>
<evidence type="ECO:0000256" key="1">
    <source>
        <dbReference type="SAM" id="MobiDB-lite"/>
    </source>
</evidence>
<feature type="compositionally biased region" description="Polar residues" evidence="1">
    <location>
        <begin position="33"/>
        <end position="53"/>
    </location>
</feature>
<accession>A0A9P4JGV3</accession>
<dbReference type="InterPro" id="IPR018858">
    <property type="entry name" value="DUF2458"/>
</dbReference>
<feature type="region of interest" description="Disordered" evidence="1">
    <location>
        <begin position="20"/>
        <end position="53"/>
    </location>
</feature>
<reference evidence="2" key="1">
    <citation type="journal article" date="2020" name="Stud. Mycol.">
        <title>101 Dothideomycetes genomes: a test case for predicting lifestyles and emergence of pathogens.</title>
        <authorList>
            <person name="Haridas S."/>
            <person name="Albert R."/>
            <person name="Binder M."/>
            <person name="Bloem J."/>
            <person name="Labutti K."/>
            <person name="Salamov A."/>
            <person name="Andreopoulos B."/>
            <person name="Baker S."/>
            <person name="Barry K."/>
            <person name="Bills G."/>
            <person name="Bluhm B."/>
            <person name="Cannon C."/>
            <person name="Castanera R."/>
            <person name="Culley D."/>
            <person name="Daum C."/>
            <person name="Ezra D."/>
            <person name="Gonzalez J."/>
            <person name="Henrissat B."/>
            <person name="Kuo A."/>
            <person name="Liang C."/>
            <person name="Lipzen A."/>
            <person name="Lutzoni F."/>
            <person name="Magnuson J."/>
            <person name="Mondo S."/>
            <person name="Nolan M."/>
            <person name="Ohm R."/>
            <person name="Pangilinan J."/>
            <person name="Park H.-J."/>
            <person name="Ramirez L."/>
            <person name="Alfaro M."/>
            <person name="Sun H."/>
            <person name="Tritt A."/>
            <person name="Yoshinaga Y."/>
            <person name="Zwiers L.-H."/>
            <person name="Turgeon B."/>
            <person name="Goodwin S."/>
            <person name="Spatafora J."/>
            <person name="Crous P."/>
            <person name="Grigoriev I."/>
        </authorList>
    </citation>
    <scope>NUCLEOTIDE SEQUENCE</scope>
    <source>
        <strain evidence="2">ATCC 74209</strain>
    </source>
</reference>
<dbReference type="OrthoDB" id="5363415at2759"/>
<keyword evidence="3" id="KW-1185">Reference proteome</keyword>
<organism evidence="2 3">
    <name type="scientific">Delitschia confertaspora ATCC 74209</name>
    <dbReference type="NCBI Taxonomy" id="1513339"/>
    <lineage>
        <taxon>Eukaryota</taxon>
        <taxon>Fungi</taxon>
        <taxon>Dikarya</taxon>
        <taxon>Ascomycota</taxon>
        <taxon>Pezizomycotina</taxon>
        <taxon>Dothideomycetes</taxon>
        <taxon>Pleosporomycetidae</taxon>
        <taxon>Pleosporales</taxon>
        <taxon>Delitschiaceae</taxon>
        <taxon>Delitschia</taxon>
    </lineage>
</organism>
<evidence type="ECO:0000313" key="2">
    <source>
        <dbReference type="EMBL" id="KAF2196452.1"/>
    </source>
</evidence>
<dbReference type="EMBL" id="ML994385">
    <property type="protein sequence ID" value="KAF2196452.1"/>
    <property type="molecule type" value="Genomic_DNA"/>
</dbReference>
<feature type="region of interest" description="Disordered" evidence="1">
    <location>
        <begin position="221"/>
        <end position="246"/>
    </location>
</feature>
<sequence length="266" mass="30653">MADEYKEELDLDTILRRLAELPRDQPPIESVVPPQTFQTQPYDPSSESVPNHSWIGNDSLNALDPRLNNRIVPQEHRNPTPQSAPVVSDLIDSTRIIEWRQGLRRVSTIAQHNSNFKRAVQRLIKKQEDHVQDWAKRRQELIREQILKRQQEQKLRATLSTSPILSNSAPLRTPETDREELNRFDRKVYQCCRDLMKSQSSELKRLGVPFFGVRDDLIIDGTGDPSDTSDSVAGQPSNASGKITKGQLLDLQRQMLRHLEDMYKED</sequence>
<dbReference type="Pfam" id="PF10454">
    <property type="entry name" value="DUF2458"/>
    <property type="match status" value="1"/>
</dbReference>
<proteinExistence type="predicted"/>
<name>A0A9P4JGV3_9PLEO</name>